<dbReference type="InterPro" id="IPR036526">
    <property type="entry name" value="C-N_Hydrolase_sf"/>
</dbReference>
<accession>E1R8K3</accession>
<dbReference type="KEGG" id="ssm:Spirs_0190"/>
<dbReference type="Proteomes" id="UP000002318">
    <property type="component" value="Chromosome"/>
</dbReference>
<dbReference type="OrthoDB" id="9811121at2"/>
<dbReference type="RefSeq" id="WP_013252811.1">
    <property type="nucleotide sequence ID" value="NC_014364.1"/>
</dbReference>
<dbReference type="AlphaFoldDB" id="E1R8K3"/>
<dbReference type="STRING" id="573413.Spirs_0190"/>
<evidence type="ECO:0000259" key="1">
    <source>
        <dbReference type="PROSITE" id="PS50263"/>
    </source>
</evidence>
<dbReference type="SUPFAM" id="SSF56317">
    <property type="entry name" value="Carbon-nitrogen hydrolase"/>
    <property type="match status" value="1"/>
</dbReference>
<dbReference type="InterPro" id="IPR003010">
    <property type="entry name" value="C-N_Hydrolase"/>
</dbReference>
<sequence length="281" mass="30104">MAGEDKLRIGLAVMEARPGDVRHNAAIVEHLCDEAAEAGAMLICFPEAALTSYSGPKARELALYPEEVAAILLPLADRYGLTIFCGFIEAGESGGKPFVSQAVALPGASEIGLYRKSHLGTLEQEWFEAGNEIGLFDIGTMIGVGGSAGPTVGIQLCIETHLPEIALAQSLRGAALILAPFASPLSAQRRRELWLRYLPARAYDNGLYVASCNLCGGRFGGGALIIDPKGQAVVEDFSGRQALLCADIDLSLVKDLRQQKSTKDPAMGDRWYPSLRRPELY</sequence>
<proteinExistence type="predicted"/>
<feature type="domain" description="CN hydrolase" evidence="1">
    <location>
        <begin position="7"/>
        <end position="250"/>
    </location>
</feature>
<dbReference type="PANTHER" id="PTHR23088">
    <property type="entry name" value="NITRILASE-RELATED"/>
    <property type="match status" value="1"/>
</dbReference>
<protein>
    <submittedName>
        <fullName evidence="2">Nitrilase/cyanide hydratase and apolipoprotein N-acyltransferase</fullName>
    </submittedName>
</protein>
<dbReference type="Gene3D" id="3.60.110.10">
    <property type="entry name" value="Carbon-nitrogen hydrolase"/>
    <property type="match status" value="1"/>
</dbReference>
<name>E1R8K3_SEDSS</name>
<dbReference type="PANTHER" id="PTHR23088:SF27">
    <property type="entry name" value="DEAMINATED GLUTATHIONE AMIDASE"/>
    <property type="match status" value="1"/>
</dbReference>
<gene>
    <name evidence="2" type="ordered locus">Spirs_0190</name>
</gene>
<dbReference type="HOGENOM" id="CLU_030130_3_2_12"/>
<evidence type="ECO:0000313" key="3">
    <source>
        <dbReference type="Proteomes" id="UP000002318"/>
    </source>
</evidence>
<keyword evidence="3" id="KW-1185">Reference proteome</keyword>
<dbReference type="EMBL" id="CP002116">
    <property type="protein sequence ID" value="ADK79347.1"/>
    <property type="molecule type" value="Genomic_DNA"/>
</dbReference>
<dbReference type="Pfam" id="PF00795">
    <property type="entry name" value="CN_hydrolase"/>
    <property type="match status" value="1"/>
</dbReference>
<evidence type="ECO:0000313" key="2">
    <source>
        <dbReference type="EMBL" id="ADK79347.1"/>
    </source>
</evidence>
<dbReference type="eggNOG" id="COG0388">
    <property type="taxonomic scope" value="Bacteria"/>
</dbReference>
<reference evidence="2 3" key="1">
    <citation type="journal article" date="2010" name="Stand. Genomic Sci.">
        <title>Complete genome sequence of Spirochaeta smaragdinae type strain (SEBR 4228).</title>
        <authorList>
            <person name="Mavromatis K."/>
            <person name="Yasawong M."/>
            <person name="Chertkov O."/>
            <person name="Lapidus A."/>
            <person name="Lucas S."/>
            <person name="Nolan M."/>
            <person name="Del Rio T.G."/>
            <person name="Tice H."/>
            <person name="Cheng J.F."/>
            <person name="Pitluck S."/>
            <person name="Liolios K."/>
            <person name="Ivanova N."/>
            <person name="Tapia R."/>
            <person name="Han C."/>
            <person name="Bruce D."/>
            <person name="Goodwin L."/>
            <person name="Pati A."/>
            <person name="Chen A."/>
            <person name="Palaniappan K."/>
            <person name="Land M."/>
            <person name="Hauser L."/>
            <person name="Chang Y.J."/>
            <person name="Jeffries C.D."/>
            <person name="Detter J.C."/>
            <person name="Rohde M."/>
            <person name="Brambilla E."/>
            <person name="Spring S."/>
            <person name="Goker M."/>
            <person name="Sikorski J."/>
            <person name="Woyke T."/>
            <person name="Bristow J."/>
            <person name="Eisen J.A."/>
            <person name="Markowitz V."/>
            <person name="Hugenholtz P."/>
            <person name="Klenk H.P."/>
            <person name="Kyrpides N.C."/>
        </authorList>
    </citation>
    <scope>NUCLEOTIDE SEQUENCE [LARGE SCALE GENOMIC DNA]</scope>
    <source>
        <strain evidence="3">DSM 11293 / JCM 15392 / SEBR 4228</strain>
    </source>
</reference>
<organism evidence="2 3">
    <name type="scientific">Sediminispirochaeta smaragdinae (strain DSM 11293 / JCM 15392 / SEBR 4228)</name>
    <name type="common">Spirochaeta smaragdinae</name>
    <dbReference type="NCBI Taxonomy" id="573413"/>
    <lineage>
        <taxon>Bacteria</taxon>
        <taxon>Pseudomonadati</taxon>
        <taxon>Spirochaetota</taxon>
        <taxon>Spirochaetia</taxon>
        <taxon>Spirochaetales</taxon>
        <taxon>Spirochaetaceae</taxon>
        <taxon>Sediminispirochaeta</taxon>
    </lineage>
</organism>
<dbReference type="PROSITE" id="PS50263">
    <property type="entry name" value="CN_HYDROLASE"/>
    <property type="match status" value="1"/>
</dbReference>